<dbReference type="Gene3D" id="3.40.605.10">
    <property type="entry name" value="Aldehyde Dehydrogenase, Chain A, domain 1"/>
    <property type="match status" value="1"/>
</dbReference>
<gene>
    <name evidence="2" type="ORF">TELCIR_14965</name>
</gene>
<evidence type="ECO:0000259" key="1">
    <source>
        <dbReference type="Pfam" id="PF00171"/>
    </source>
</evidence>
<protein>
    <recommendedName>
        <fullName evidence="1">Aldehyde dehydrogenase domain-containing protein</fullName>
    </recommendedName>
</protein>
<dbReference type="InterPro" id="IPR016161">
    <property type="entry name" value="Ald_DH/histidinol_DH"/>
</dbReference>
<dbReference type="InterPro" id="IPR016163">
    <property type="entry name" value="Ald_DH_C"/>
</dbReference>
<dbReference type="AlphaFoldDB" id="A0A2G9TZQ7"/>
<dbReference type="Gene3D" id="3.40.309.10">
    <property type="entry name" value="Aldehyde Dehydrogenase, Chain A, domain 2"/>
    <property type="match status" value="1"/>
</dbReference>
<name>A0A2G9TZQ7_TELCI</name>
<dbReference type="SUPFAM" id="SSF53720">
    <property type="entry name" value="ALDH-like"/>
    <property type="match status" value="1"/>
</dbReference>
<dbReference type="Pfam" id="PF00171">
    <property type="entry name" value="Aldedh"/>
    <property type="match status" value="1"/>
</dbReference>
<dbReference type="EMBL" id="KZ350911">
    <property type="protein sequence ID" value="PIO63435.1"/>
    <property type="molecule type" value="Genomic_DNA"/>
</dbReference>
<reference evidence="2 3" key="1">
    <citation type="submission" date="2015-09" db="EMBL/GenBank/DDBJ databases">
        <title>Draft genome of the parasitic nematode Teladorsagia circumcincta isolate WARC Sus (inbred).</title>
        <authorList>
            <person name="Mitreva M."/>
        </authorList>
    </citation>
    <scope>NUCLEOTIDE SEQUENCE [LARGE SCALE GENOMIC DNA]</scope>
    <source>
        <strain evidence="2 3">S</strain>
    </source>
</reference>
<feature type="domain" description="Aldehyde dehydrogenase" evidence="1">
    <location>
        <begin position="1"/>
        <end position="87"/>
    </location>
</feature>
<dbReference type="OrthoDB" id="310895at2759"/>
<keyword evidence="3" id="KW-1185">Reference proteome</keyword>
<dbReference type="InterPro" id="IPR015590">
    <property type="entry name" value="Aldehyde_DH_dom"/>
</dbReference>
<evidence type="ECO:0000313" key="2">
    <source>
        <dbReference type="EMBL" id="PIO63435.1"/>
    </source>
</evidence>
<dbReference type="PANTHER" id="PTHR11699">
    <property type="entry name" value="ALDEHYDE DEHYDROGENASE-RELATED"/>
    <property type="match status" value="1"/>
</dbReference>
<evidence type="ECO:0000313" key="3">
    <source>
        <dbReference type="Proteomes" id="UP000230423"/>
    </source>
</evidence>
<accession>A0A2G9TZQ7</accession>
<sequence>MSVIRFDTMEHLVEIANNTIYGLAAAAQTKDLDKALYVANNIRAGTVWVNCYDAFDSAAPFGGYKQSGIGRELGEYGLEAYTEVKTVTIKVSQKNS</sequence>
<proteinExistence type="predicted"/>
<dbReference type="GO" id="GO:0016620">
    <property type="term" value="F:oxidoreductase activity, acting on the aldehyde or oxo group of donors, NAD or NADP as acceptor"/>
    <property type="evidence" value="ECO:0007669"/>
    <property type="project" value="InterPro"/>
</dbReference>
<organism evidence="2 3">
    <name type="scientific">Teladorsagia circumcincta</name>
    <name type="common">Brown stomach worm</name>
    <name type="synonym">Ostertagia circumcincta</name>
    <dbReference type="NCBI Taxonomy" id="45464"/>
    <lineage>
        <taxon>Eukaryota</taxon>
        <taxon>Metazoa</taxon>
        <taxon>Ecdysozoa</taxon>
        <taxon>Nematoda</taxon>
        <taxon>Chromadorea</taxon>
        <taxon>Rhabditida</taxon>
        <taxon>Rhabditina</taxon>
        <taxon>Rhabditomorpha</taxon>
        <taxon>Strongyloidea</taxon>
        <taxon>Trichostrongylidae</taxon>
        <taxon>Teladorsagia</taxon>
    </lineage>
</organism>
<dbReference type="Proteomes" id="UP000230423">
    <property type="component" value="Unassembled WGS sequence"/>
</dbReference>
<dbReference type="FunFam" id="3.40.605.10:FF:000026">
    <property type="entry name" value="Aldehyde dehydrogenase, putative"/>
    <property type="match status" value="1"/>
</dbReference>
<dbReference type="InterPro" id="IPR016162">
    <property type="entry name" value="Ald_DH_N"/>
</dbReference>